<dbReference type="InterPro" id="IPR046708">
    <property type="entry name" value="DUF6781"/>
</dbReference>
<dbReference type="Pfam" id="PF20572">
    <property type="entry name" value="DUF6781"/>
    <property type="match status" value="1"/>
</dbReference>
<organism evidence="1 2">
    <name type="scientific">Caenimonas aquaedulcis</name>
    <dbReference type="NCBI Taxonomy" id="2793270"/>
    <lineage>
        <taxon>Bacteria</taxon>
        <taxon>Pseudomonadati</taxon>
        <taxon>Pseudomonadota</taxon>
        <taxon>Betaproteobacteria</taxon>
        <taxon>Burkholderiales</taxon>
        <taxon>Comamonadaceae</taxon>
        <taxon>Caenimonas</taxon>
    </lineage>
</organism>
<dbReference type="EMBL" id="JADWYS010000001">
    <property type="protein sequence ID" value="MBG9389865.1"/>
    <property type="molecule type" value="Genomic_DNA"/>
</dbReference>
<name>A0A931H7M8_9BURK</name>
<accession>A0A931H7M8</accession>
<dbReference type="Proteomes" id="UP000651050">
    <property type="component" value="Unassembled WGS sequence"/>
</dbReference>
<protein>
    <submittedName>
        <fullName evidence="1">Uncharacterized protein</fullName>
    </submittedName>
</protein>
<gene>
    <name evidence="1" type="ORF">I5803_17675</name>
</gene>
<dbReference type="RefSeq" id="WP_196987637.1">
    <property type="nucleotide sequence ID" value="NZ_JADWYS010000001.1"/>
</dbReference>
<sequence length="231" mass="24133">MAKFGFDQDALIQQFAEASARQGEQLRTAVQQATLKALQGRELTLKNIKGVVEKVSAAAAQGAGQNPLGPQQMAPLLEKAVAGMDAALLQAVEANRRALNQLMEYGAGLRETQVKKAMGDIEKMEEMFFSTVRKAVGDTSNPLQGMWQQALDKLQVKGSGTGAHAAETIGELTDHAQNALKQGRAAGMKAAQTLLDSYAALASGVLIGMAQGMGGEASAAPAPAAAKSKRK</sequence>
<comment type="caution">
    <text evidence="1">The sequence shown here is derived from an EMBL/GenBank/DDBJ whole genome shotgun (WGS) entry which is preliminary data.</text>
</comment>
<reference evidence="1" key="1">
    <citation type="submission" date="2020-11" db="EMBL/GenBank/DDBJ databases">
        <title>Bacterial whole genome sequence for Caenimonas sp. DR4.4.</title>
        <authorList>
            <person name="Le V."/>
            <person name="Ko S.-R."/>
            <person name="Ahn C.-Y."/>
            <person name="Oh H.-M."/>
        </authorList>
    </citation>
    <scope>NUCLEOTIDE SEQUENCE</scope>
    <source>
        <strain evidence="1">DR4.4</strain>
    </source>
</reference>
<proteinExistence type="predicted"/>
<keyword evidence="2" id="KW-1185">Reference proteome</keyword>
<evidence type="ECO:0000313" key="2">
    <source>
        <dbReference type="Proteomes" id="UP000651050"/>
    </source>
</evidence>
<evidence type="ECO:0000313" key="1">
    <source>
        <dbReference type="EMBL" id="MBG9389865.1"/>
    </source>
</evidence>
<dbReference type="AlphaFoldDB" id="A0A931H7M8"/>